<dbReference type="Pfam" id="PF13193">
    <property type="entry name" value="AMP-binding_C"/>
    <property type="match status" value="1"/>
</dbReference>
<dbReference type="EMBL" id="JACCCZ010000001">
    <property type="protein sequence ID" value="NYG01734.1"/>
    <property type="molecule type" value="Genomic_DNA"/>
</dbReference>
<reference evidence="4 5" key="1">
    <citation type="submission" date="2020-07" db="EMBL/GenBank/DDBJ databases">
        <title>Sequencing the genomes of 1000 actinobacteria strains.</title>
        <authorList>
            <person name="Klenk H.-P."/>
        </authorList>
    </citation>
    <scope>NUCLEOTIDE SEQUENCE [LARGE SCALE GENOMIC DNA]</scope>
    <source>
        <strain evidence="4 5">DSM 44749</strain>
    </source>
</reference>
<evidence type="ECO:0000259" key="3">
    <source>
        <dbReference type="Pfam" id="PF13193"/>
    </source>
</evidence>
<dbReference type="Proteomes" id="UP000549695">
    <property type="component" value="Unassembled WGS sequence"/>
</dbReference>
<keyword evidence="5" id="KW-1185">Reference proteome</keyword>
<dbReference type="EC" id="6.2.1.-" evidence="4"/>
<dbReference type="Gene3D" id="3.40.50.12780">
    <property type="entry name" value="N-terminal domain of ligase-like"/>
    <property type="match status" value="1"/>
</dbReference>
<dbReference type="InterPro" id="IPR025110">
    <property type="entry name" value="AMP-bd_C"/>
</dbReference>
<dbReference type="SUPFAM" id="SSF56801">
    <property type="entry name" value="Acetyl-CoA synthetase-like"/>
    <property type="match status" value="1"/>
</dbReference>
<evidence type="ECO:0000313" key="4">
    <source>
        <dbReference type="EMBL" id="NYG01734.1"/>
    </source>
</evidence>
<evidence type="ECO:0000313" key="5">
    <source>
        <dbReference type="Proteomes" id="UP000549695"/>
    </source>
</evidence>
<dbReference type="InterPro" id="IPR020845">
    <property type="entry name" value="AMP-binding_CS"/>
</dbReference>
<organism evidence="4 5">
    <name type="scientific">Pseudonocardia alni</name>
    <name type="common">Amycolata alni</name>
    <dbReference type="NCBI Taxonomy" id="33907"/>
    <lineage>
        <taxon>Bacteria</taxon>
        <taxon>Bacillati</taxon>
        <taxon>Actinomycetota</taxon>
        <taxon>Actinomycetes</taxon>
        <taxon>Pseudonocardiales</taxon>
        <taxon>Pseudonocardiaceae</taxon>
        <taxon>Pseudonocardia</taxon>
    </lineage>
</organism>
<evidence type="ECO:0000256" key="1">
    <source>
        <dbReference type="SAM" id="MobiDB-lite"/>
    </source>
</evidence>
<sequence>MSADLDSATAPRHGAATQSGAALHSDVEELLDALAADRGREAVVHRDRRITAGELVDSVHRLAHTLDGRVESGRVVALLAGNTPGAVVARLAVTLLGAGIAQPHEGLSAAAQARIVDDVEAPLVLADADAATTAEPVLALVPGVDVLWLGPHGTDTDVTAEAATASTEPVRGRARPDAIEQIRHTGGTTGHPKGITYTFDHHRRGAAMRRGAGGFGSGDAGARLLVATPVAHVGGSLADRTLADGGTVVLQDGFEAGAFLAAVERERITHTFLLPPLIYRLLDHPDLDRTDLSSLRSLVYGGAPANPRRIAEALRRIGPVFTQFYGQTEAGGISVLTAEEHRDPDLLGTVGRPIPTTTIAITDADGRPVAPGGRGELWVHTGMEMDGYWKQPELTAATVVDGWVRTGDVARQDADGYLHLLDRVKDMIVVVGGHVYTSELEDLLMEHPAVRHAAVFGVPDDDGTETVHAAVVTDSPAPRPDELTGLVADRAGAMYVPDTVQFVERIPLTGIGKTDKKRLRAELVGQPR</sequence>
<dbReference type="Gene3D" id="3.30.300.30">
    <property type="match status" value="1"/>
</dbReference>
<feature type="domain" description="AMP-binding enzyme C-terminal" evidence="3">
    <location>
        <begin position="439"/>
        <end position="513"/>
    </location>
</feature>
<feature type="domain" description="AMP-dependent synthetase/ligase" evidence="2">
    <location>
        <begin position="36"/>
        <end position="389"/>
    </location>
</feature>
<dbReference type="PANTHER" id="PTHR43767">
    <property type="entry name" value="LONG-CHAIN-FATTY-ACID--COA LIGASE"/>
    <property type="match status" value="1"/>
</dbReference>
<protein>
    <submittedName>
        <fullName evidence="4">Fatty-acyl-CoA synthase</fullName>
        <ecNumber evidence="4">6.2.1.-</ecNumber>
    </submittedName>
</protein>
<accession>A0A852W4N0</accession>
<dbReference type="RefSeq" id="WP_179760929.1">
    <property type="nucleotide sequence ID" value="NZ_BAAAJZ010000015.1"/>
</dbReference>
<proteinExistence type="predicted"/>
<dbReference type="InterPro" id="IPR045851">
    <property type="entry name" value="AMP-bd_C_sf"/>
</dbReference>
<dbReference type="InterPro" id="IPR050237">
    <property type="entry name" value="ATP-dep_AMP-bd_enzyme"/>
</dbReference>
<feature type="region of interest" description="Disordered" evidence="1">
    <location>
        <begin position="1"/>
        <end position="22"/>
    </location>
</feature>
<dbReference type="GeneID" id="98051796"/>
<dbReference type="PROSITE" id="PS00455">
    <property type="entry name" value="AMP_BINDING"/>
    <property type="match status" value="1"/>
</dbReference>
<dbReference type="InterPro" id="IPR042099">
    <property type="entry name" value="ANL_N_sf"/>
</dbReference>
<dbReference type="Pfam" id="PF00501">
    <property type="entry name" value="AMP-binding"/>
    <property type="match status" value="1"/>
</dbReference>
<comment type="caution">
    <text evidence="4">The sequence shown here is derived from an EMBL/GenBank/DDBJ whole genome shotgun (WGS) entry which is preliminary data.</text>
</comment>
<evidence type="ECO:0000259" key="2">
    <source>
        <dbReference type="Pfam" id="PF00501"/>
    </source>
</evidence>
<dbReference type="PANTHER" id="PTHR43767:SF7">
    <property type="entry name" value="MEDIUM_LONG-CHAIN-FATTY-ACID--COA LIGASE FADD8"/>
    <property type="match status" value="1"/>
</dbReference>
<keyword evidence="4" id="KW-0436">Ligase</keyword>
<dbReference type="AlphaFoldDB" id="A0A852W4N0"/>
<name>A0A852W4N0_PSEA5</name>
<dbReference type="InterPro" id="IPR000873">
    <property type="entry name" value="AMP-dep_synth/lig_dom"/>
</dbReference>
<gene>
    <name evidence="4" type="ORF">HDA37_002019</name>
</gene>
<dbReference type="GO" id="GO:0016877">
    <property type="term" value="F:ligase activity, forming carbon-sulfur bonds"/>
    <property type="evidence" value="ECO:0007669"/>
    <property type="project" value="UniProtKB-ARBA"/>
</dbReference>